<dbReference type="Pfam" id="PF16316">
    <property type="entry name" value="DUF4956"/>
    <property type="match status" value="1"/>
</dbReference>
<name>A0A926D191_9FIRM</name>
<evidence type="ECO:0000313" key="3">
    <source>
        <dbReference type="Proteomes" id="UP000654279"/>
    </source>
</evidence>
<evidence type="ECO:0000256" key="1">
    <source>
        <dbReference type="SAM" id="Phobius"/>
    </source>
</evidence>
<proteinExistence type="predicted"/>
<protein>
    <submittedName>
        <fullName evidence="2">DUF4956 domain-containing protein</fullName>
    </submittedName>
</protein>
<dbReference type="InterPro" id="IPR032531">
    <property type="entry name" value="DUF4956"/>
</dbReference>
<dbReference type="AlphaFoldDB" id="A0A926D191"/>
<comment type="caution">
    <text evidence="2">The sequence shown here is derived from an EMBL/GenBank/DDBJ whole genome shotgun (WGS) entry which is preliminary data.</text>
</comment>
<feature type="transmembrane region" description="Helical" evidence="1">
    <location>
        <begin position="50"/>
        <end position="78"/>
    </location>
</feature>
<keyword evidence="1" id="KW-0472">Membrane</keyword>
<feature type="transmembrane region" description="Helical" evidence="1">
    <location>
        <begin position="15"/>
        <end position="38"/>
    </location>
</feature>
<reference evidence="2" key="1">
    <citation type="submission" date="2020-08" db="EMBL/GenBank/DDBJ databases">
        <title>Genome public.</title>
        <authorList>
            <person name="Liu C."/>
            <person name="Sun Q."/>
        </authorList>
    </citation>
    <scope>NUCLEOTIDE SEQUENCE</scope>
    <source>
        <strain evidence="2">NSJ-44</strain>
    </source>
</reference>
<feature type="transmembrane region" description="Helical" evidence="1">
    <location>
        <begin position="98"/>
        <end position="128"/>
    </location>
</feature>
<dbReference type="EMBL" id="JACRSO010000003">
    <property type="protein sequence ID" value="MBC8529393.1"/>
    <property type="molecule type" value="Genomic_DNA"/>
</dbReference>
<keyword evidence="1" id="KW-0812">Transmembrane</keyword>
<evidence type="ECO:0000313" key="2">
    <source>
        <dbReference type="EMBL" id="MBC8529393.1"/>
    </source>
</evidence>
<gene>
    <name evidence="2" type="ORF">H8699_08135</name>
</gene>
<keyword evidence="3" id="KW-1185">Reference proteome</keyword>
<organism evidence="2 3">
    <name type="scientific">Luoshenia tenuis</name>
    <dbReference type="NCBI Taxonomy" id="2763654"/>
    <lineage>
        <taxon>Bacteria</taxon>
        <taxon>Bacillati</taxon>
        <taxon>Bacillota</taxon>
        <taxon>Clostridia</taxon>
        <taxon>Christensenellales</taxon>
        <taxon>Christensenellaceae</taxon>
        <taxon>Luoshenia</taxon>
    </lineage>
</organism>
<dbReference type="Proteomes" id="UP000654279">
    <property type="component" value="Unassembled WGS sequence"/>
</dbReference>
<accession>A0A926D191</accession>
<sequence>MFSSILTASTETLSITNALICTGAALVCGLIIALVYMIHSTYTKSFVISLVLLPALIGVIIMMVNGNLGTSVAVLGAFSLVRFRSVPGSSKEITSIVFAMAVGLATGMGYVTFAGLITVLVSVVLFLLSRTPFGETRSARELRVLIPEDLDYTAVFEDIFAQYTRTHQLHKIKTTNLGSMFDLYYHITLKDPAQEKALIDALRCRNGNLTIVCNHSGSSREEL</sequence>
<keyword evidence="1" id="KW-1133">Transmembrane helix</keyword>